<gene>
    <name evidence="1" type="ORF">D6201_12075</name>
</gene>
<evidence type="ECO:0000313" key="2">
    <source>
        <dbReference type="Proteomes" id="UP000285232"/>
    </source>
</evidence>
<dbReference type="OrthoDB" id="9967163at2"/>
<organism evidence="1 2">
    <name type="scientific">Aurantiacibacter aquimixticola</name>
    <dbReference type="NCBI Taxonomy" id="1958945"/>
    <lineage>
        <taxon>Bacteria</taxon>
        <taxon>Pseudomonadati</taxon>
        <taxon>Pseudomonadota</taxon>
        <taxon>Alphaproteobacteria</taxon>
        <taxon>Sphingomonadales</taxon>
        <taxon>Erythrobacteraceae</taxon>
        <taxon>Aurantiacibacter</taxon>
    </lineage>
</organism>
<dbReference type="AlphaFoldDB" id="A0A419RW32"/>
<name>A0A419RW32_9SPHN</name>
<evidence type="ECO:0000313" key="1">
    <source>
        <dbReference type="EMBL" id="RJY09989.1"/>
    </source>
</evidence>
<reference evidence="1 2" key="1">
    <citation type="journal article" date="2017" name="Int. J. Syst. Evol. Microbiol.">
        <title>Erythrobacter aquimixticola sp. nov., isolated from the junction between the ocean and a freshwater spring.</title>
        <authorList>
            <person name="Park S."/>
            <person name="Jung Y.T."/>
            <person name="Choi S.J."/>
            <person name="Yoon J.H."/>
        </authorList>
    </citation>
    <scope>NUCLEOTIDE SEQUENCE [LARGE SCALE GENOMIC DNA]</scope>
    <source>
        <strain evidence="1 2">JSSK-14</strain>
    </source>
</reference>
<dbReference type="EMBL" id="RAHX01000001">
    <property type="protein sequence ID" value="RJY09989.1"/>
    <property type="molecule type" value="Genomic_DNA"/>
</dbReference>
<sequence>MLAACAAERAGTTPSGAAATDLIRELQPCGVTAPRTPGDSEYAHLLDGPGPVRPCHLITADHVAFAREVQDGEVVYDPNDPNDEERALRVAPDISVSGLQCHDVSDDGSEVSCDFTATQMA</sequence>
<dbReference type="Proteomes" id="UP000285232">
    <property type="component" value="Unassembled WGS sequence"/>
</dbReference>
<dbReference type="RefSeq" id="WP_120048999.1">
    <property type="nucleotide sequence ID" value="NZ_RAHX01000001.1"/>
</dbReference>
<keyword evidence="2" id="KW-1185">Reference proteome</keyword>
<comment type="caution">
    <text evidence="1">The sequence shown here is derived from an EMBL/GenBank/DDBJ whole genome shotgun (WGS) entry which is preliminary data.</text>
</comment>
<proteinExistence type="predicted"/>
<protein>
    <submittedName>
        <fullName evidence="1">Uncharacterized protein</fullName>
    </submittedName>
</protein>
<accession>A0A419RW32</accession>